<dbReference type="GO" id="GO:0016491">
    <property type="term" value="F:oxidoreductase activity"/>
    <property type="evidence" value="ECO:0007669"/>
    <property type="project" value="InterPro"/>
</dbReference>
<dbReference type="Pfam" id="PF02738">
    <property type="entry name" value="MoCoBD_1"/>
    <property type="match status" value="1"/>
</dbReference>
<organism evidence="3 4">
    <name type="scientific">Marinobacter nauticus</name>
    <name type="common">Marinobacter hydrocarbonoclasticus</name>
    <name type="synonym">Marinobacter aquaeolei</name>
    <dbReference type="NCBI Taxonomy" id="2743"/>
    <lineage>
        <taxon>Bacteria</taxon>
        <taxon>Pseudomonadati</taxon>
        <taxon>Pseudomonadota</taxon>
        <taxon>Gammaproteobacteria</taxon>
        <taxon>Pseudomonadales</taxon>
        <taxon>Marinobacteraceae</taxon>
        <taxon>Marinobacter</taxon>
    </lineage>
</organism>
<gene>
    <name evidence="3" type="ORF">DCF82_20270</name>
</gene>
<dbReference type="AlphaFoldDB" id="A0A3B8WKT5"/>
<dbReference type="InterPro" id="IPR037165">
    <property type="entry name" value="AldOxase/xan_DH_Mopterin-bd_sf"/>
</dbReference>
<dbReference type="InterPro" id="IPR046867">
    <property type="entry name" value="AldOxase/xan_DH_MoCoBD2"/>
</dbReference>
<dbReference type="InterPro" id="IPR019546">
    <property type="entry name" value="TAT_signal_bac_arc"/>
</dbReference>
<sequence length="514" mass="55473">MRDNHLTQESASRRQFLKGSTAAMGGLMVGAWLPPFAPKSAAAAAVATQKGALGDRFAEGFGAFVRVGHDGRVAVISPKIEMGQGIHTGIAMMVAEELEVGLDQIDLQEAPPDADLYTDTLLQFQATGGSTSTRYTWEPLRRAGATARMLLVQAAASVWKVEAGQCQARDGQVLGPDGQALGYGKLVDLAATYPLPETVELKQPEAFRLIGTPAQRLDTPAKVNGEAKFTIDLDVPGMLITSARACPVYGGTVRQVSDRAARAIPGVKDIVVLENAVAVTATNTWACFEGLKALDIEWDYGANRELDSGRVGEKLHEASRRDGVVAAENGNIDQSLDTAATQFEAVYEQPFLSHSPLEPMTCVAHVQADGCDLWVGTQVPGLAQQTAASVTGLSPEQIRIHNQWIGGAFGRRLDFDFITQAVQIASKVDYPVKLTWSREEDMTHDMYRPRYVDRMTAAIGDDGYPAGWRHRIAGGSIIARYLGGLPDNGVDFDAVEIAVDPVYHLDDLKVHYIR</sequence>
<accession>A0A3B8WKT5</accession>
<dbReference type="Proteomes" id="UP000261325">
    <property type="component" value="Unassembled WGS sequence"/>
</dbReference>
<evidence type="ECO:0000313" key="3">
    <source>
        <dbReference type="EMBL" id="HAC30116.1"/>
    </source>
</evidence>
<protein>
    <submittedName>
        <fullName evidence="3">Aldehyde dehydrogenase</fullName>
    </submittedName>
</protein>
<dbReference type="Pfam" id="PF20256">
    <property type="entry name" value="MoCoBD_2"/>
    <property type="match status" value="1"/>
</dbReference>
<dbReference type="Gene3D" id="3.30.365.10">
    <property type="entry name" value="Aldehyde oxidase/xanthine dehydrogenase, molybdopterin binding domain"/>
    <property type="match status" value="3"/>
</dbReference>
<dbReference type="EMBL" id="DLYI01000278">
    <property type="protein sequence ID" value="HAC30116.1"/>
    <property type="molecule type" value="Genomic_DNA"/>
</dbReference>
<dbReference type="PROSITE" id="PS51318">
    <property type="entry name" value="TAT"/>
    <property type="match status" value="1"/>
</dbReference>
<evidence type="ECO:0000259" key="2">
    <source>
        <dbReference type="SMART" id="SM01008"/>
    </source>
</evidence>
<dbReference type="InterPro" id="IPR008274">
    <property type="entry name" value="AldOxase/xan_DH_MoCoBD1"/>
</dbReference>
<evidence type="ECO:0000256" key="1">
    <source>
        <dbReference type="ARBA" id="ARBA00022729"/>
    </source>
</evidence>
<evidence type="ECO:0000313" key="4">
    <source>
        <dbReference type="Proteomes" id="UP000261325"/>
    </source>
</evidence>
<proteinExistence type="predicted"/>
<dbReference type="PANTHER" id="PTHR47495:SF2">
    <property type="entry name" value="ALDEHYDE DEHYDROGENASE"/>
    <property type="match status" value="1"/>
</dbReference>
<name>A0A3B8WKT5_MARNT</name>
<feature type="domain" description="Aldehyde oxidase/xanthine dehydrogenase a/b hammerhead" evidence="2">
    <location>
        <begin position="224"/>
        <end position="302"/>
    </location>
</feature>
<keyword evidence="1" id="KW-0732">Signal</keyword>
<feature type="non-terminal residue" evidence="3">
    <location>
        <position position="514"/>
    </location>
</feature>
<dbReference type="NCBIfam" id="TIGR01409">
    <property type="entry name" value="TAT_signal_seq"/>
    <property type="match status" value="1"/>
</dbReference>
<dbReference type="Gene3D" id="3.90.1170.50">
    <property type="entry name" value="Aldehyde oxidase/xanthine dehydrogenase, a/b hammerhead"/>
    <property type="match status" value="1"/>
</dbReference>
<reference evidence="3 4" key="1">
    <citation type="journal article" date="2018" name="Nat. Biotechnol.">
        <title>A standardized bacterial taxonomy based on genome phylogeny substantially revises the tree of life.</title>
        <authorList>
            <person name="Parks D.H."/>
            <person name="Chuvochina M."/>
            <person name="Waite D.W."/>
            <person name="Rinke C."/>
            <person name="Skarshewski A."/>
            <person name="Chaumeil P.A."/>
            <person name="Hugenholtz P."/>
        </authorList>
    </citation>
    <scope>NUCLEOTIDE SEQUENCE [LARGE SCALE GENOMIC DNA]</scope>
    <source>
        <strain evidence="3">UBA9049</strain>
    </source>
</reference>
<dbReference type="SUPFAM" id="SSF56003">
    <property type="entry name" value="Molybdenum cofactor-binding domain"/>
    <property type="match status" value="2"/>
</dbReference>
<comment type="caution">
    <text evidence="3">The sequence shown here is derived from an EMBL/GenBank/DDBJ whole genome shotgun (WGS) entry which is preliminary data.</text>
</comment>
<dbReference type="InterPro" id="IPR006311">
    <property type="entry name" value="TAT_signal"/>
</dbReference>
<dbReference type="InterPro" id="IPR000674">
    <property type="entry name" value="Ald_Oxase/Xan_DH_a/b"/>
</dbReference>
<dbReference type="PANTHER" id="PTHR47495">
    <property type="entry name" value="ALDEHYDE DEHYDROGENASE"/>
    <property type="match status" value="1"/>
</dbReference>
<dbReference type="InterPro" id="IPR052516">
    <property type="entry name" value="N-heterocyclic_Hydroxylase"/>
</dbReference>
<dbReference type="SMART" id="SM01008">
    <property type="entry name" value="Ald_Xan_dh_C"/>
    <property type="match status" value="1"/>
</dbReference>